<dbReference type="OrthoDB" id="430436at2759"/>
<dbReference type="PANTHER" id="PTHR14097:SF7">
    <property type="entry name" value="OXIDOREDUCTASE HTATIP2"/>
    <property type="match status" value="1"/>
</dbReference>
<evidence type="ECO:0000256" key="2">
    <source>
        <dbReference type="ARBA" id="ARBA00006617"/>
    </source>
</evidence>
<keyword evidence="4" id="KW-1185">Reference proteome</keyword>
<evidence type="ECO:0008006" key="5">
    <source>
        <dbReference type="Google" id="ProtNLM"/>
    </source>
</evidence>
<dbReference type="EMBL" id="SPNW01000012">
    <property type="protein sequence ID" value="TIA91432.1"/>
    <property type="molecule type" value="Genomic_DNA"/>
</dbReference>
<name>A0A4T0FRZ4_9BASI</name>
<sequence>MTSAIIFGSTGAVGKNLKACLLKSAEISHVTEAARSVQSTNTQDKLTQIKLDDNAELKADYDLVFITLGTTAKKAGSSQKFEEIDRHLVIDMAKKVAKKDAHVIYCSAAGANAKSPFLYPRSKGLTEQGLAELGYSTTTIFRPGFLAQAERNESRPAETVFGYVTGFLSKFSSGLEIPVHKLGQSMVVAGLKQLKGETVGEASNGMTIVSNKAALELSHYIQNPPKFTKKLAALDSLTQPNCKYIRNDTSNIQAVDKTDDNTYMYLFEDKAELNDLEYDESHAMILRKVLKKKFEPVQVAGYQIKETDLKLEHELTSLFPIVDEDIDLTPDTALQGYEHMERILT</sequence>
<dbReference type="SUPFAM" id="SSF51735">
    <property type="entry name" value="NAD(P)-binding Rossmann-fold domains"/>
    <property type="match status" value="1"/>
</dbReference>
<evidence type="ECO:0000313" key="4">
    <source>
        <dbReference type="Proteomes" id="UP000310189"/>
    </source>
</evidence>
<organism evidence="3 4">
    <name type="scientific">Wallemia hederae</name>
    <dbReference type="NCBI Taxonomy" id="1540922"/>
    <lineage>
        <taxon>Eukaryota</taxon>
        <taxon>Fungi</taxon>
        <taxon>Dikarya</taxon>
        <taxon>Basidiomycota</taxon>
        <taxon>Wallemiomycotina</taxon>
        <taxon>Wallemiomycetes</taxon>
        <taxon>Wallemiales</taxon>
        <taxon>Wallemiaceae</taxon>
        <taxon>Wallemia</taxon>
    </lineage>
</organism>
<dbReference type="GO" id="GO:0051170">
    <property type="term" value="P:import into nucleus"/>
    <property type="evidence" value="ECO:0007669"/>
    <property type="project" value="TreeGrafter"/>
</dbReference>
<proteinExistence type="inferred from homology"/>
<dbReference type="PANTHER" id="PTHR14097">
    <property type="entry name" value="OXIDOREDUCTASE HTATIP2"/>
    <property type="match status" value="1"/>
</dbReference>
<comment type="similarity">
    <text evidence="2">Belongs to the FMP52 family.</text>
</comment>
<dbReference type="Proteomes" id="UP000310189">
    <property type="component" value="Unassembled WGS sequence"/>
</dbReference>
<protein>
    <recommendedName>
        <fullName evidence="5">NAD(P)-binding domain-containing protein</fullName>
    </recommendedName>
</protein>
<accession>A0A4T0FRZ4</accession>
<dbReference type="Gene3D" id="3.40.50.720">
    <property type="entry name" value="NAD(P)-binding Rossmann-like Domain"/>
    <property type="match status" value="1"/>
</dbReference>
<gene>
    <name evidence="3" type="ORF">E3P99_01089</name>
</gene>
<comment type="caution">
    <text evidence="3">The sequence shown here is derived from an EMBL/GenBank/DDBJ whole genome shotgun (WGS) entry which is preliminary data.</text>
</comment>
<reference evidence="3 4" key="1">
    <citation type="submission" date="2019-03" db="EMBL/GenBank/DDBJ databases">
        <title>Sequencing 23 genomes of Wallemia ichthyophaga.</title>
        <authorList>
            <person name="Gostincar C."/>
        </authorList>
    </citation>
    <scope>NUCLEOTIDE SEQUENCE [LARGE SCALE GENOMIC DNA]</scope>
    <source>
        <strain evidence="3 4">EXF-5753</strain>
    </source>
</reference>
<dbReference type="GO" id="GO:0005741">
    <property type="term" value="C:mitochondrial outer membrane"/>
    <property type="evidence" value="ECO:0007669"/>
    <property type="project" value="UniProtKB-SubCell"/>
</dbReference>
<evidence type="ECO:0000256" key="1">
    <source>
        <dbReference type="ARBA" id="ARBA00004450"/>
    </source>
</evidence>
<comment type="subcellular location">
    <subcellularLocation>
        <location evidence="1">Mitochondrion outer membrane</location>
        <topology evidence="1">Peripheral membrane protein</topology>
    </subcellularLocation>
</comment>
<evidence type="ECO:0000313" key="3">
    <source>
        <dbReference type="EMBL" id="TIA91432.1"/>
    </source>
</evidence>
<dbReference type="InterPro" id="IPR036291">
    <property type="entry name" value="NAD(P)-bd_dom_sf"/>
</dbReference>
<dbReference type="AlphaFoldDB" id="A0A4T0FRZ4"/>